<dbReference type="PANTHER" id="PTHR34719:SF2">
    <property type="entry name" value="NICKEL-RESPONSIVE REGULATOR"/>
    <property type="match status" value="1"/>
</dbReference>
<evidence type="ECO:0000256" key="6">
    <source>
        <dbReference type="ARBA" id="ARBA00023163"/>
    </source>
</evidence>
<dbReference type="SUPFAM" id="SSF55021">
    <property type="entry name" value="ACT-like"/>
    <property type="match status" value="1"/>
</dbReference>
<evidence type="ECO:0000256" key="1">
    <source>
        <dbReference type="ARBA" id="ARBA00008478"/>
    </source>
</evidence>
<feature type="binding site" evidence="7">
    <location>
        <position position="106"/>
    </location>
    <ligand>
        <name>Ni(2+)</name>
        <dbReference type="ChEBI" id="CHEBI:49786"/>
    </ligand>
</feature>
<gene>
    <name evidence="10" type="primary">nikR</name>
    <name evidence="10" type="ORF">QTH91_02060</name>
</gene>
<evidence type="ECO:0000256" key="4">
    <source>
        <dbReference type="ARBA" id="ARBA00023015"/>
    </source>
</evidence>
<comment type="function">
    <text evidence="7">Transcriptional regulator.</text>
</comment>
<dbReference type="Gene3D" id="3.30.70.1150">
    <property type="entry name" value="ACT-like. Chain A, domain 2"/>
    <property type="match status" value="1"/>
</dbReference>
<feature type="binding site" evidence="7">
    <location>
        <position position="87"/>
    </location>
    <ligand>
        <name>Ni(2+)</name>
        <dbReference type="ChEBI" id="CHEBI:49786"/>
    </ligand>
</feature>
<feature type="binding site" evidence="7">
    <location>
        <position position="100"/>
    </location>
    <ligand>
        <name>Ni(2+)</name>
        <dbReference type="ChEBI" id="CHEBI:49786"/>
    </ligand>
</feature>
<feature type="binding site" evidence="7">
    <location>
        <position position="98"/>
    </location>
    <ligand>
        <name>Ni(2+)</name>
        <dbReference type="ChEBI" id="CHEBI:49786"/>
    </ligand>
</feature>
<evidence type="ECO:0000313" key="11">
    <source>
        <dbReference type="Proteomes" id="UP001174908"/>
    </source>
</evidence>
<name>A0ABT7N5Q0_9BURK</name>
<dbReference type="InterPro" id="IPR002145">
    <property type="entry name" value="CopG"/>
</dbReference>
<accession>A0ABT7N5Q0</accession>
<dbReference type="Pfam" id="PF08753">
    <property type="entry name" value="NikR_C"/>
    <property type="match status" value="1"/>
</dbReference>
<keyword evidence="3 7" id="KW-0479">Metal-binding</keyword>
<keyword evidence="11" id="KW-1185">Reference proteome</keyword>
<dbReference type="InterPro" id="IPR027271">
    <property type="entry name" value="Acetolactate_synth/TF_NikR_C"/>
</dbReference>
<sequence length="168" mass="18466">MQRFTISLDDNLAHQFDEFIAARGYVNRSEAVRDLIRSRLGDESIAGTQGPQAAGRKTGASWCVASVSYVFDHHEQTVTSRLLDLQHDHHDLVVSSLHTHLDHHHCMESVVLRGPTAAVRACADAVVALRGVRHGQVNLIPLDADGQGPHRHDESGGVGRHVHFKPIN</sequence>
<comment type="cofactor">
    <cofactor evidence="7">
        <name>Ni(2+)</name>
        <dbReference type="ChEBI" id="CHEBI:49786"/>
    </cofactor>
    <text evidence="7">Binds 1 nickel ion per subunit.</text>
</comment>
<dbReference type="InterPro" id="IPR022988">
    <property type="entry name" value="Ni_resp_reg_NikR"/>
</dbReference>
<dbReference type="Proteomes" id="UP001174908">
    <property type="component" value="Unassembled WGS sequence"/>
</dbReference>
<evidence type="ECO:0000259" key="8">
    <source>
        <dbReference type="Pfam" id="PF01402"/>
    </source>
</evidence>
<evidence type="ECO:0000313" key="10">
    <source>
        <dbReference type="EMBL" id="MDM0043257.1"/>
    </source>
</evidence>
<dbReference type="Gene3D" id="1.10.1220.10">
    <property type="entry name" value="Met repressor-like"/>
    <property type="match status" value="1"/>
</dbReference>
<comment type="caution">
    <text evidence="10">The sequence shown here is derived from an EMBL/GenBank/DDBJ whole genome shotgun (WGS) entry which is preliminary data.</text>
</comment>
<organism evidence="10 11">
    <name type="scientific">Variovorax dokdonensis</name>
    <dbReference type="NCBI Taxonomy" id="344883"/>
    <lineage>
        <taxon>Bacteria</taxon>
        <taxon>Pseudomonadati</taxon>
        <taxon>Pseudomonadota</taxon>
        <taxon>Betaproteobacteria</taxon>
        <taxon>Burkholderiales</taxon>
        <taxon>Comamonadaceae</taxon>
        <taxon>Variovorax</taxon>
    </lineage>
</organism>
<feature type="domain" description="Transcription factor NikR nickel binding C-terminal" evidence="9">
    <location>
        <begin position="64"/>
        <end position="140"/>
    </location>
</feature>
<dbReference type="HAMAP" id="MF_00476">
    <property type="entry name" value="NikR"/>
    <property type="match status" value="1"/>
</dbReference>
<keyword evidence="4 7" id="KW-0805">Transcription regulation</keyword>
<keyword evidence="5 7" id="KW-0238">DNA-binding</keyword>
<keyword evidence="6 7" id="KW-0804">Transcription</keyword>
<dbReference type="EMBL" id="JASZYV010000001">
    <property type="protein sequence ID" value="MDM0043257.1"/>
    <property type="molecule type" value="Genomic_DNA"/>
</dbReference>
<dbReference type="SUPFAM" id="SSF47598">
    <property type="entry name" value="Ribbon-helix-helix"/>
    <property type="match status" value="1"/>
</dbReference>
<evidence type="ECO:0000256" key="5">
    <source>
        <dbReference type="ARBA" id="ARBA00023125"/>
    </source>
</evidence>
<dbReference type="PANTHER" id="PTHR34719">
    <property type="entry name" value="NICKEL-RESPONSIVE REGULATOR"/>
    <property type="match status" value="1"/>
</dbReference>
<evidence type="ECO:0000256" key="3">
    <source>
        <dbReference type="ARBA" id="ARBA00022723"/>
    </source>
</evidence>
<dbReference type="InterPro" id="IPR013321">
    <property type="entry name" value="Arc_rbn_hlx_hlx"/>
</dbReference>
<dbReference type="InterPro" id="IPR014864">
    <property type="entry name" value="TF_NikR_Ni-bd_C"/>
</dbReference>
<dbReference type="CDD" id="cd22231">
    <property type="entry name" value="RHH_NikR_HicB-like"/>
    <property type="match status" value="1"/>
</dbReference>
<dbReference type="NCBIfam" id="NF002815">
    <property type="entry name" value="PRK02967.1"/>
    <property type="match status" value="1"/>
</dbReference>
<dbReference type="RefSeq" id="WP_286658374.1">
    <property type="nucleotide sequence ID" value="NZ_JASZYV010000001.1"/>
</dbReference>
<feature type="domain" description="Ribbon-helix-helix protein CopG" evidence="8">
    <location>
        <begin position="3"/>
        <end position="42"/>
    </location>
</feature>
<dbReference type="InterPro" id="IPR045865">
    <property type="entry name" value="ACT-like_dom_sf"/>
</dbReference>
<keyword evidence="2 7" id="KW-0533">Nickel</keyword>
<evidence type="ECO:0000256" key="7">
    <source>
        <dbReference type="HAMAP-Rule" id="MF_00476"/>
    </source>
</evidence>
<protein>
    <recommendedName>
        <fullName evidence="7">Putative nickel-responsive regulator</fullName>
    </recommendedName>
</protein>
<comment type="similarity">
    <text evidence="1 7">Belongs to the transcriptional regulatory CopG/NikR family.</text>
</comment>
<dbReference type="Pfam" id="PF01402">
    <property type="entry name" value="RHH_1"/>
    <property type="match status" value="1"/>
</dbReference>
<proteinExistence type="inferred from homology"/>
<dbReference type="InterPro" id="IPR010985">
    <property type="entry name" value="Ribbon_hlx_hlx"/>
</dbReference>
<dbReference type="InterPro" id="IPR050192">
    <property type="entry name" value="CopG/NikR_regulator"/>
</dbReference>
<evidence type="ECO:0000256" key="2">
    <source>
        <dbReference type="ARBA" id="ARBA00022596"/>
    </source>
</evidence>
<dbReference type="NCBIfam" id="NF003381">
    <property type="entry name" value="PRK04460.1"/>
    <property type="match status" value="1"/>
</dbReference>
<reference evidence="10" key="1">
    <citation type="submission" date="2023-06" db="EMBL/GenBank/DDBJ databases">
        <authorList>
            <person name="Jiang Y."/>
            <person name="Liu Q."/>
        </authorList>
    </citation>
    <scope>NUCLEOTIDE SEQUENCE</scope>
    <source>
        <strain evidence="10">CGMCC 1.12089</strain>
    </source>
</reference>
<evidence type="ECO:0000259" key="9">
    <source>
        <dbReference type="Pfam" id="PF08753"/>
    </source>
</evidence>